<evidence type="ECO:0000256" key="1">
    <source>
        <dbReference type="SAM" id="MobiDB-lite"/>
    </source>
</evidence>
<feature type="region of interest" description="Disordered" evidence="1">
    <location>
        <begin position="74"/>
        <end position="95"/>
    </location>
</feature>
<dbReference type="AlphaFoldDB" id="A0A090FDN6"/>
<evidence type="ECO:0000313" key="2">
    <source>
        <dbReference type="EMBL" id="CDX39709.1"/>
    </source>
</evidence>
<name>A0A090FDN6_MESPL</name>
<reference evidence="2 3" key="1">
    <citation type="submission" date="2014-08" db="EMBL/GenBank/DDBJ databases">
        <authorList>
            <person name="Moulin Lionel"/>
        </authorList>
    </citation>
    <scope>NUCLEOTIDE SEQUENCE [LARGE SCALE GENOMIC DNA]</scope>
</reference>
<dbReference type="EMBL" id="CCNB01000019">
    <property type="protein sequence ID" value="CDX39709.1"/>
    <property type="molecule type" value="Genomic_DNA"/>
</dbReference>
<dbReference type="Proteomes" id="UP000046373">
    <property type="component" value="Unassembled WGS sequence"/>
</dbReference>
<organism evidence="2 3">
    <name type="scientific">Mesorhizobium plurifarium</name>
    <dbReference type="NCBI Taxonomy" id="69974"/>
    <lineage>
        <taxon>Bacteria</taxon>
        <taxon>Pseudomonadati</taxon>
        <taxon>Pseudomonadota</taxon>
        <taxon>Alphaproteobacteria</taxon>
        <taxon>Hyphomicrobiales</taxon>
        <taxon>Phyllobacteriaceae</taxon>
        <taxon>Mesorhizobium</taxon>
    </lineage>
</organism>
<feature type="compositionally biased region" description="Pro residues" evidence="1">
    <location>
        <begin position="86"/>
        <end position="95"/>
    </location>
</feature>
<accession>A0A090FDN6</accession>
<evidence type="ECO:0000313" key="3">
    <source>
        <dbReference type="Proteomes" id="UP000046373"/>
    </source>
</evidence>
<protein>
    <submittedName>
        <fullName evidence="2">Uncharacterized protein</fullName>
    </submittedName>
</protein>
<sequence>MVPRGGAGLMRCIARVRAEPSDEVALEVLDRTEHTQKSSTMPLCLPELRDVPEAQAKFSEIQPVAPVNLKAAALSPERISTTQPPRLSPAPTPPS</sequence>
<gene>
    <name evidence="2" type="ORF">MPLDJ20_260095</name>
</gene>
<proteinExistence type="predicted"/>